<accession>A0A9Q9AX08</accession>
<name>A0A9Q9AX08_9PEZI</name>
<feature type="chain" id="PRO_5040459878" evidence="1">
    <location>
        <begin position="19"/>
        <end position="127"/>
    </location>
</feature>
<keyword evidence="1" id="KW-0732">Signal</keyword>
<proteinExistence type="predicted"/>
<organism evidence="2 3">
    <name type="scientific">Septoria linicola</name>
    <dbReference type="NCBI Taxonomy" id="215465"/>
    <lineage>
        <taxon>Eukaryota</taxon>
        <taxon>Fungi</taxon>
        <taxon>Dikarya</taxon>
        <taxon>Ascomycota</taxon>
        <taxon>Pezizomycotina</taxon>
        <taxon>Dothideomycetes</taxon>
        <taxon>Dothideomycetidae</taxon>
        <taxon>Mycosphaerellales</taxon>
        <taxon>Mycosphaerellaceae</taxon>
        <taxon>Septoria</taxon>
    </lineage>
</organism>
<dbReference type="AlphaFoldDB" id="A0A9Q9AX08"/>
<dbReference type="Proteomes" id="UP001056384">
    <property type="component" value="Chromosome 9"/>
</dbReference>
<reference evidence="2" key="1">
    <citation type="submission" date="2022-06" db="EMBL/GenBank/DDBJ databases">
        <title>Complete genome sequences of two strains of the flax pathogen Septoria linicola.</title>
        <authorList>
            <person name="Lapalu N."/>
            <person name="Simon A."/>
            <person name="Demenou B."/>
            <person name="Paumier D."/>
            <person name="Guillot M.-P."/>
            <person name="Gout L."/>
            <person name="Valade R."/>
        </authorList>
    </citation>
    <scope>NUCLEOTIDE SEQUENCE</scope>
    <source>
        <strain evidence="2">SE15195</strain>
    </source>
</reference>
<evidence type="ECO:0000313" key="3">
    <source>
        <dbReference type="Proteomes" id="UP001056384"/>
    </source>
</evidence>
<evidence type="ECO:0000256" key="1">
    <source>
        <dbReference type="SAM" id="SignalP"/>
    </source>
</evidence>
<gene>
    <name evidence="2" type="ORF">Slin15195_G103080</name>
</gene>
<feature type="signal peptide" evidence="1">
    <location>
        <begin position="1"/>
        <end position="18"/>
    </location>
</feature>
<keyword evidence="3" id="KW-1185">Reference proteome</keyword>
<sequence length="127" mass="13624">MVSARLFTSVLFSGIALAGSLELRQAGTKCTSDDACKTPCKQPVVRAQGVNITPNEAVQAEARRRFGDSHCENGACVCALTSDDQAQDFCKYWIETAKEEFNGARYLNGGLDADKGNSIYCVYVTGG</sequence>
<dbReference type="EMBL" id="CP099426">
    <property type="protein sequence ID" value="USW56989.1"/>
    <property type="molecule type" value="Genomic_DNA"/>
</dbReference>
<protein>
    <submittedName>
        <fullName evidence="2">Uncharacterized protein</fullName>
    </submittedName>
</protein>
<evidence type="ECO:0000313" key="2">
    <source>
        <dbReference type="EMBL" id="USW56989.1"/>
    </source>
</evidence>